<reference evidence="11" key="1">
    <citation type="journal article" date="2021" name="IMA Fungus">
        <title>Genomic characterization of three marine fungi, including Emericellopsis atlantica sp. nov. with signatures of a generalist lifestyle and marine biomass degradation.</title>
        <authorList>
            <person name="Hagestad O.C."/>
            <person name="Hou L."/>
            <person name="Andersen J.H."/>
            <person name="Hansen E.H."/>
            <person name="Altermark B."/>
            <person name="Li C."/>
            <person name="Kuhnert E."/>
            <person name="Cox R.J."/>
            <person name="Crous P.W."/>
            <person name="Spatafora J.W."/>
            <person name="Lail K."/>
            <person name="Amirebrahimi M."/>
            <person name="Lipzen A."/>
            <person name="Pangilinan J."/>
            <person name="Andreopoulos W."/>
            <person name="Hayes R.D."/>
            <person name="Ng V."/>
            <person name="Grigoriev I.V."/>
            <person name="Jackson S.A."/>
            <person name="Sutton T.D.S."/>
            <person name="Dobson A.D.W."/>
            <person name="Rama T."/>
        </authorList>
    </citation>
    <scope>NUCLEOTIDE SEQUENCE</scope>
    <source>
        <strain evidence="11">TS7</strain>
    </source>
</reference>
<feature type="compositionally biased region" description="Low complexity" evidence="9">
    <location>
        <begin position="1144"/>
        <end position="1167"/>
    </location>
</feature>
<feature type="region of interest" description="Disordered" evidence="9">
    <location>
        <begin position="427"/>
        <end position="446"/>
    </location>
</feature>
<keyword evidence="6" id="KW-0238">DNA-binding</keyword>
<feature type="region of interest" description="Disordered" evidence="9">
    <location>
        <begin position="1143"/>
        <end position="1305"/>
    </location>
</feature>
<dbReference type="GO" id="GO:0005634">
    <property type="term" value="C:nucleus"/>
    <property type="evidence" value="ECO:0007669"/>
    <property type="project" value="UniProtKB-SubCell"/>
</dbReference>
<evidence type="ECO:0000256" key="1">
    <source>
        <dbReference type="ARBA" id="ARBA00004123"/>
    </source>
</evidence>
<dbReference type="EC" id="2.1.1.37" evidence="2"/>
<dbReference type="Gene3D" id="3.40.50.150">
    <property type="entry name" value="Vaccinia Virus protein VP39"/>
    <property type="match status" value="1"/>
</dbReference>
<comment type="similarity">
    <text evidence="8">Belongs to the class I-like SAM-binding methyltransferase superfamily. C5-methyltransferase family.</text>
</comment>
<dbReference type="InterPro" id="IPR050390">
    <property type="entry name" value="C5-Methyltransferase"/>
</dbReference>
<dbReference type="InterPro" id="IPR018117">
    <property type="entry name" value="C5_DNA_meth_AS"/>
</dbReference>
<dbReference type="EMBL" id="MU251270">
    <property type="protein sequence ID" value="KAG9251135.1"/>
    <property type="molecule type" value="Genomic_DNA"/>
</dbReference>
<dbReference type="PROSITE" id="PS51679">
    <property type="entry name" value="SAM_MT_C5"/>
    <property type="match status" value="1"/>
</dbReference>
<dbReference type="PROSITE" id="PS51038">
    <property type="entry name" value="BAH"/>
    <property type="match status" value="1"/>
</dbReference>
<evidence type="ECO:0000259" key="10">
    <source>
        <dbReference type="PROSITE" id="PS51038"/>
    </source>
</evidence>
<keyword evidence="12" id="KW-1185">Reference proteome</keyword>
<accession>A0A9P7ZGI0</accession>
<gene>
    <name evidence="11" type="ORF">F5Z01DRAFT_664071</name>
</gene>
<dbReference type="SUPFAM" id="SSF53335">
    <property type="entry name" value="S-adenosyl-L-methionine-dependent methyltransferases"/>
    <property type="match status" value="1"/>
</dbReference>
<dbReference type="InterPro" id="IPR001025">
    <property type="entry name" value="BAH_dom"/>
</dbReference>
<comment type="subcellular location">
    <subcellularLocation>
        <location evidence="1">Nucleus</location>
    </subcellularLocation>
</comment>
<keyword evidence="5 8" id="KW-0949">S-adenosyl-L-methionine</keyword>
<keyword evidence="7" id="KW-0539">Nucleus</keyword>
<evidence type="ECO:0000313" key="12">
    <source>
        <dbReference type="Proteomes" id="UP000887229"/>
    </source>
</evidence>
<dbReference type="Gene3D" id="3.90.120.10">
    <property type="entry name" value="DNA Methylase, subunit A, domain 2"/>
    <property type="match status" value="1"/>
</dbReference>
<feature type="compositionally biased region" description="Polar residues" evidence="9">
    <location>
        <begin position="1269"/>
        <end position="1278"/>
    </location>
</feature>
<feature type="domain" description="BAH" evidence="10">
    <location>
        <begin position="430"/>
        <end position="559"/>
    </location>
</feature>
<evidence type="ECO:0000256" key="8">
    <source>
        <dbReference type="PROSITE-ProRule" id="PRU01016"/>
    </source>
</evidence>
<dbReference type="Pfam" id="PF00145">
    <property type="entry name" value="DNA_methylase"/>
    <property type="match status" value="1"/>
</dbReference>
<dbReference type="PANTHER" id="PTHR10629">
    <property type="entry name" value="CYTOSINE-SPECIFIC METHYLTRANSFERASE"/>
    <property type="match status" value="1"/>
</dbReference>
<comment type="caution">
    <text evidence="11">The sequence shown here is derived from an EMBL/GenBank/DDBJ whole genome shotgun (WGS) entry which is preliminary data.</text>
</comment>
<evidence type="ECO:0000256" key="5">
    <source>
        <dbReference type="ARBA" id="ARBA00022691"/>
    </source>
</evidence>
<keyword evidence="3 8" id="KW-0489">Methyltransferase</keyword>
<feature type="compositionally biased region" description="Low complexity" evidence="9">
    <location>
        <begin position="1279"/>
        <end position="1291"/>
    </location>
</feature>
<dbReference type="PRINTS" id="PR00105">
    <property type="entry name" value="C5METTRFRASE"/>
</dbReference>
<name>A0A9P7ZGI0_9HYPO</name>
<dbReference type="CDD" id="cd04712">
    <property type="entry name" value="BAH_DCM_I"/>
    <property type="match status" value="1"/>
</dbReference>
<dbReference type="InterPro" id="IPR029063">
    <property type="entry name" value="SAM-dependent_MTases_sf"/>
</dbReference>
<dbReference type="GO" id="GO:0003677">
    <property type="term" value="F:DNA binding"/>
    <property type="evidence" value="ECO:0007669"/>
    <property type="project" value="UniProtKB-KW"/>
</dbReference>
<feature type="compositionally biased region" description="Polar residues" evidence="9">
    <location>
        <begin position="62"/>
        <end position="74"/>
    </location>
</feature>
<dbReference type="Gene3D" id="2.30.30.490">
    <property type="match status" value="1"/>
</dbReference>
<organism evidence="11 12">
    <name type="scientific">Emericellopsis atlantica</name>
    <dbReference type="NCBI Taxonomy" id="2614577"/>
    <lineage>
        <taxon>Eukaryota</taxon>
        <taxon>Fungi</taxon>
        <taxon>Dikarya</taxon>
        <taxon>Ascomycota</taxon>
        <taxon>Pezizomycotina</taxon>
        <taxon>Sordariomycetes</taxon>
        <taxon>Hypocreomycetidae</taxon>
        <taxon>Hypocreales</taxon>
        <taxon>Bionectriaceae</taxon>
        <taxon>Emericellopsis</taxon>
    </lineage>
</organism>
<sequence length="1305" mass="145417">MHPPTPSSGASNQYYDSHTIFPASNDSVLSIRTLDTTHGQQPTQACDLLEKLLQDAVNTTFEDSATSDTESMSSIEVEEPATPSDHESDHQRKANSAAPLPLSKTLTVEMPASTLLVPRNHYEPFEAGCPILSEQSAIENLLRSARPVLGPDEFHEIQLDDFVIYTEEKHYGVQMRSLIRHNTQSCYFDGRLSFGEESYFVRRVAISTLPIGNYGTLESTVRDEIWITSPLSESKDLYYRLNTPAVEYKRFFEPFAWVTDLAKHFVDYINSRWEEHRMLVTIHDFKAQFVSWVVSVHGDNALPWLTQHPSNDYRTSIVAYLEFIRKEAIGVLGEEDTYRHTLWNEVWTFQQYQRVPSPDANIQAIHPTFVTPYIMALFNHLPFGQLLKALPFSSHTKCLWKEVSHSRGFPLLQHVDKRSQRLEPTDDRIHNIKPGDTISTPRDTSESGSKWIREEALDFHDVDRWFARVLKVHNRAGRISFDVLWYYRPVDTLCGIMKYPWSNELFISDHCSCAHTSKITQEEVLGVHDVDFFGSPSTRSEFFCRQTYIHEERKWISLQRAHLFWEHVQNTTESLPYTRGNTVLVHTDKSSQVSEPCEIIALHGPAGIKYKVRRLLRRAHVQPNSRAPKNELLYSEQVLDVRDRDITGSCSVRFFDHRSPISSPYDRAGVGSLFYITHKISQDGSIRPLCAPFPLSLHQGFDPGVATSFPKLRGLDLFCGGGNFGRGLEDGGAIQMQYINDFDTKAVHTYMANVDPKDNIHPFLGSIDDLYRLAAMGRFSKSVPRPGSVDFISAGSPCPGFSRLTNDKTTTKQRKNQSLIAAFASFIDLYRPKYGLLENVPSIVQKKEKKADDVFSQLACALVGLGYQIQLCYIDACSLGSPQRRSRIFVAFAAPGYTLPTPPQQTHLHPPGTRPGSVGKLPTGDPMVTRSMLKATPFTHIPAAEATADLPYIWDAKPDICVPFPDHRTVGQTSNLQHKINSIPTLPYGMDFAKAWYGITKKGAPGSGVLTVTDRHRHFPADRGEGRMSRTARVSSAYGRQDPTKLIETVVTKLNVGDAKAGRAIHSQEPRMLSLMEARRAQGFPDEDVLLGELVNQYKIVGNSVAREVAVAWGLAFRDAYEKTLGVNGDNDLPQAAIQETPFETANSVTSASASSIGESTNSSTDSSTDDDHLEDTLARPSNAYTDTPLTSQSSLQGEASTPPPRIPRAMSPPASGPRTHNSMGRLDHQASAGLIRSRSPSSSRDANGKRPLPSTGGSNRPAKISRHVSASGTQSILVQAVARSSSSVQRGRTVISSDENSDTK</sequence>
<evidence type="ECO:0000256" key="3">
    <source>
        <dbReference type="ARBA" id="ARBA00022603"/>
    </source>
</evidence>
<evidence type="ECO:0000256" key="2">
    <source>
        <dbReference type="ARBA" id="ARBA00011975"/>
    </source>
</evidence>
<dbReference type="InterPro" id="IPR001525">
    <property type="entry name" value="C5_MeTfrase"/>
</dbReference>
<feature type="region of interest" description="Disordered" evidence="9">
    <location>
        <begin position="62"/>
        <end position="102"/>
    </location>
</feature>
<feature type="region of interest" description="Disordered" evidence="9">
    <location>
        <begin position="1019"/>
        <end position="1038"/>
    </location>
</feature>
<dbReference type="OrthoDB" id="5376140at2759"/>
<dbReference type="PROSITE" id="PS00094">
    <property type="entry name" value="C5_MTASE_1"/>
    <property type="match status" value="1"/>
</dbReference>
<feature type="compositionally biased region" description="Polar residues" evidence="9">
    <location>
        <begin position="1183"/>
        <end position="1200"/>
    </location>
</feature>
<feature type="active site" evidence="8">
    <location>
        <position position="798"/>
    </location>
</feature>
<evidence type="ECO:0000256" key="4">
    <source>
        <dbReference type="ARBA" id="ARBA00022679"/>
    </source>
</evidence>
<dbReference type="Proteomes" id="UP000887229">
    <property type="component" value="Unassembled WGS sequence"/>
</dbReference>
<dbReference type="RefSeq" id="XP_046115059.1">
    <property type="nucleotide sequence ID" value="XM_046264074.1"/>
</dbReference>
<evidence type="ECO:0000313" key="11">
    <source>
        <dbReference type="EMBL" id="KAG9251135.1"/>
    </source>
</evidence>
<dbReference type="GO" id="GO:0003886">
    <property type="term" value="F:DNA (cytosine-5-)-methyltransferase activity"/>
    <property type="evidence" value="ECO:0007669"/>
    <property type="project" value="UniProtKB-EC"/>
</dbReference>
<dbReference type="GO" id="GO:0032259">
    <property type="term" value="P:methylation"/>
    <property type="evidence" value="ECO:0007669"/>
    <property type="project" value="UniProtKB-KW"/>
</dbReference>
<dbReference type="InterPro" id="IPR043151">
    <property type="entry name" value="BAH_sf"/>
</dbReference>
<feature type="compositionally biased region" description="Polar residues" evidence="9">
    <location>
        <begin position="437"/>
        <end position="446"/>
    </location>
</feature>
<dbReference type="PANTHER" id="PTHR10629:SF54">
    <property type="entry name" value="DNA METHYLTRANSFERASE DIM-2"/>
    <property type="match status" value="1"/>
</dbReference>
<dbReference type="InterPro" id="IPR057215">
    <property type="entry name" value="DUF7893"/>
</dbReference>
<dbReference type="GO" id="GO:0003682">
    <property type="term" value="F:chromatin binding"/>
    <property type="evidence" value="ECO:0007669"/>
    <property type="project" value="InterPro"/>
</dbReference>
<keyword evidence="4 8" id="KW-0808">Transferase</keyword>
<evidence type="ECO:0000256" key="6">
    <source>
        <dbReference type="ARBA" id="ARBA00023125"/>
    </source>
</evidence>
<dbReference type="GeneID" id="70294977"/>
<dbReference type="Pfam" id="PF25423">
    <property type="entry name" value="DUF7893"/>
    <property type="match status" value="1"/>
</dbReference>
<protein>
    <recommendedName>
        <fullName evidence="2">DNA (cytosine-5-)-methyltransferase</fullName>
        <ecNumber evidence="2">2.1.1.37</ecNumber>
    </recommendedName>
</protein>
<proteinExistence type="inferred from homology"/>
<feature type="compositionally biased region" description="Basic and acidic residues" evidence="9">
    <location>
        <begin position="1019"/>
        <end position="1028"/>
    </location>
</feature>
<dbReference type="GO" id="GO:0044027">
    <property type="term" value="P:negative regulation of gene expression via chromosomal CpG island methylation"/>
    <property type="evidence" value="ECO:0007669"/>
    <property type="project" value="TreeGrafter"/>
</dbReference>
<evidence type="ECO:0000256" key="9">
    <source>
        <dbReference type="SAM" id="MobiDB-lite"/>
    </source>
</evidence>
<evidence type="ECO:0000256" key="7">
    <source>
        <dbReference type="ARBA" id="ARBA00023242"/>
    </source>
</evidence>